<name>A0A1H5HS94_9BRAD</name>
<dbReference type="Pfam" id="PF21211">
    <property type="entry name" value="FkbH_N"/>
    <property type="match status" value="1"/>
</dbReference>
<dbReference type="InterPro" id="IPR036412">
    <property type="entry name" value="HAD-like_sf"/>
</dbReference>
<evidence type="ECO:0000259" key="1">
    <source>
        <dbReference type="Pfam" id="PF21211"/>
    </source>
</evidence>
<dbReference type="InterPro" id="IPR010037">
    <property type="entry name" value="FkbH_domain"/>
</dbReference>
<dbReference type="InterPro" id="IPR049369">
    <property type="entry name" value="BF1531-like_N"/>
</dbReference>
<gene>
    <name evidence="2" type="ORF">SAMN05444164_7619</name>
</gene>
<dbReference type="AlphaFoldDB" id="A0A1H5HS94"/>
<evidence type="ECO:0000313" key="3">
    <source>
        <dbReference type="Proteomes" id="UP000198992"/>
    </source>
</evidence>
<dbReference type="NCBIfam" id="TIGR01681">
    <property type="entry name" value="HAD-SF-IIIC"/>
    <property type="match status" value="1"/>
</dbReference>
<organism evidence="2 3">
    <name type="scientific">Bradyrhizobium erythrophlei</name>
    <dbReference type="NCBI Taxonomy" id="1437360"/>
    <lineage>
        <taxon>Bacteria</taxon>
        <taxon>Pseudomonadati</taxon>
        <taxon>Pseudomonadota</taxon>
        <taxon>Alphaproteobacteria</taxon>
        <taxon>Hyphomicrobiales</taxon>
        <taxon>Nitrobacteraceae</taxon>
        <taxon>Bradyrhizobium</taxon>
    </lineage>
</organism>
<accession>A0A1H5HS94</accession>
<dbReference type="Gene3D" id="3.40.50.1110">
    <property type="entry name" value="SGNH hydrolase"/>
    <property type="match status" value="1"/>
</dbReference>
<proteinExistence type="predicted"/>
<dbReference type="EMBL" id="FNTH01000001">
    <property type="protein sequence ID" value="SEE30916.1"/>
    <property type="molecule type" value="Genomic_DNA"/>
</dbReference>
<dbReference type="Gene3D" id="3.40.50.1000">
    <property type="entry name" value="HAD superfamily/HAD-like"/>
    <property type="match status" value="1"/>
</dbReference>
<reference evidence="2 3" key="1">
    <citation type="submission" date="2016-10" db="EMBL/GenBank/DDBJ databases">
        <authorList>
            <person name="de Groot N.N."/>
        </authorList>
    </citation>
    <scope>NUCLEOTIDE SEQUENCE [LARGE SCALE GENOMIC DNA]</scope>
    <source>
        <strain evidence="2 3">MT12</strain>
    </source>
</reference>
<evidence type="ECO:0000313" key="2">
    <source>
        <dbReference type="EMBL" id="SEE30916.1"/>
    </source>
</evidence>
<dbReference type="GO" id="GO:0016788">
    <property type="term" value="F:hydrolase activity, acting on ester bonds"/>
    <property type="evidence" value="ECO:0007669"/>
    <property type="project" value="UniProtKB-ARBA"/>
</dbReference>
<dbReference type="InterPro" id="IPR036514">
    <property type="entry name" value="SGNH_hydro_sf"/>
</dbReference>
<dbReference type="InterPro" id="IPR023214">
    <property type="entry name" value="HAD_sf"/>
</dbReference>
<feature type="domain" description="BF1531-like N-terminal" evidence="1">
    <location>
        <begin position="74"/>
        <end position="260"/>
    </location>
</feature>
<dbReference type="Proteomes" id="UP000198992">
    <property type="component" value="Unassembled WGS sequence"/>
</dbReference>
<dbReference type="NCBIfam" id="TIGR01686">
    <property type="entry name" value="FkbH"/>
    <property type="match status" value="1"/>
</dbReference>
<sequence length="631" mass="69355">MNFDLSLLPWLPPAPESFRRLCREIDGAPANGANALRALSQHSLNESQLNVLARTLGEVREKQGGQIAGLQPFKLGLVSNATTKLIAPSLCASALRYGVDLRIVEAEFNQVMQAATESGSKVIGSEPNAILLALDHRAYEDLQFGITGSVENAVAYFNTLRDAFRQRYKGTLIFQTVACPPEQLFGSLDAKLELTQRGRIQRFNQDIGETLRQGPDVIFDVSGLAQNLGIQNWFNAVQWHMAKLPFAQQYVPIYADYCARIIGALMGKSRKCLVLDLDNTLWGGVIGDDGLDGIVLGQGSAEGEAFLAVQQMALDLRDRGIMLAISSKNDEGVARSAFSEHPEMLLREEHVSVFQANWTDKASNLEAVAKALNIGLDALVFVDDNPVERGQVRQALPQVAVPELGEDPALYPHYVMGAGYFEAVAFLDEDRQRAAQYQANAQRASLLSQARDLNSYLKSLNMVMTIGPFDNAGRSRITQLINKSNQFNLTTRRYTEADIEQLGANSDVLTYQVRLADSYGDNGMISVIIARADGAGWTVDTWLMSCRVLGRGVEQAVLNELVARVQQLGGRELIGIYRPSGRNDMVADHYRKLGFAQVETKPDGSSVWSLELINYQPKDVPMAIKRAGTVD</sequence>
<dbReference type="OrthoDB" id="323926at2"/>
<dbReference type="RefSeq" id="WP_092124788.1">
    <property type="nucleotide sequence ID" value="NZ_FNTH01000001.1"/>
</dbReference>
<protein>
    <submittedName>
        <fullName evidence="2">HAD-superfamily phosphatase, subfamily IIIC/FkbH-like domain-containing protein</fullName>
    </submittedName>
</protein>
<dbReference type="SUPFAM" id="SSF56784">
    <property type="entry name" value="HAD-like"/>
    <property type="match status" value="1"/>
</dbReference>
<dbReference type="InterPro" id="IPR010033">
    <property type="entry name" value="HAD_SF_ppase_IIIC"/>
</dbReference>